<accession>A0AAD7NGN9</accession>
<feature type="compositionally biased region" description="Basic residues" evidence="1">
    <location>
        <begin position="54"/>
        <end position="63"/>
    </location>
</feature>
<feature type="non-terminal residue" evidence="2">
    <location>
        <position position="271"/>
    </location>
</feature>
<comment type="caution">
    <text evidence="2">The sequence shown here is derived from an EMBL/GenBank/DDBJ whole genome shotgun (WGS) entry which is preliminary data.</text>
</comment>
<feature type="region of interest" description="Disordered" evidence="1">
    <location>
        <begin position="101"/>
        <end position="123"/>
    </location>
</feature>
<feature type="compositionally biased region" description="Low complexity" evidence="1">
    <location>
        <begin position="101"/>
        <end position="120"/>
    </location>
</feature>
<evidence type="ECO:0000256" key="1">
    <source>
        <dbReference type="SAM" id="MobiDB-lite"/>
    </source>
</evidence>
<proteinExistence type="predicted"/>
<dbReference type="Proteomes" id="UP001215280">
    <property type="component" value="Unassembled WGS sequence"/>
</dbReference>
<name>A0AAD7NGN9_9AGAR</name>
<organism evidence="2 3">
    <name type="scientific">Mycena maculata</name>
    <dbReference type="NCBI Taxonomy" id="230809"/>
    <lineage>
        <taxon>Eukaryota</taxon>
        <taxon>Fungi</taxon>
        <taxon>Dikarya</taxon>
        <taxon>Basidiomycota</taxon>
        <taxon>Agaricomycotina</taxon>
        <taxon>Agaricomycetes</taxon>
        <taxon>Agaricomycetidae</taxon>
        <taxon>Agaricales</taxon>
        <taxon>Marasmiineae</taxon>
        <taxon>Mycenaceae</taxon>
        <taxon>Mycena</taxon>
    </lineage>
</organism>
<evidence type="ECO:0000313" key="3">
    <source>
        <dbReference type="Proteomes" id="UP001215280"/>
    </source>
</evidence>
<protein>
    <submittedName>
        <fullName evidence="2">Uncharacterized protein</fullName>
    </submittedName>
</protein>
<feature type="region of interest" description="Disordered" evidence="1">
    <location>
        <begin position="54"/>
        <end position="75"/>
    </location>
</feature>
<keyword evidence="3" id="KW-1185">Reference proteome</keyword>
<sequence length="271" mass="30801">GRERGAGSGGDVSATGCWRLVDALRNCPIGSGWKGRERREKPEVEERAIAACRRRRRPRHRARPPSATICQRGGRGYPHRQFSSVLYPPRARARARVSLHRQSSFLSPSSRHSPLLDSRSTANPRNIRPVFRNAYPNICSRRLVSPHRKFPFWVAISHPHPSLLRHSSVSFLRSHTLRAMITSNAVSCRLLYLTISSPYAPARQRPTFSLFARPSNHSDISVYAGFLKLFWCPLVSSLNLESRPKPRFHISRFNAHRRPARVASVSDVDVY</sequence>
<dbReference type="AlphaFoldDB" id="A0AAD7NGN9"/>
<reference evidence="2" key="1">
    <citation type="submission" date="2023-03" db="EMBL/GenBank/DDBJ databases">
        <title>Massive genome expansion in bonnet fungi (Mycena s.s.) driven by repeated elements and novel gene families across ecological guilds.</title>
        <authorList>
            <consortium name="Lawrence Berkeley National Laboratory"/>
            <person name="Harder C.B."/>
            <person name="Miyauchi S."/>
            <person name="Viragh M."/>
            <person name="Kuo A."/>
            <person name="Thoen E."/>
            <person name="Andreopoulos B."/>
            <person name="Lu D."/>
            <person name="Skrede I."/>
            <person name="Drula E."/>
            <person name="Henrissat B."/>
            <person name="Morin E."/>
            <person name="Kohler A."/>
            <person name="Barry K."/>
            <person name="LaButti K."/>
            <person name="Morin E."/>
            <person name="Salamov A."/>
            <person name="Lipzen A."/>
            <person name="Mereny Z."/>
            <person name="Hegedus B."/>
            <person name="Baldrian P."/>
            <person name="Stursova M."/>
            <person name="Weitz H."/>
            <person name="Taylor A."/>
            <person name="Grigoriev I.V."/>
            <person name="Nagy L.G."/>
            <person name="Martin F."/>
            <person name="Kauserud H."/>
        </authorList>
    </citation>
    <scope>NUCLEOTIDE SEQUENCE</scope>
    <source>
        <strain evidence="2">CBHHK188m</strain>
    </source>
</reference>
<evidence type="ECO:0000313" key="2">
    <source>
        <dbReference type="EMBL" id="KAJ7760263.1"/>
    </source>
</evidence>
<dbReference type="EMBL" id="JARJLG010000049">
    <property type="protein sequence ID" value="KAJ7760263.1"/>
    <property type="molecule type" value="Genomic_DNA"/>
</dbReference>
<gene>
    <name evidence="2" type="ORF">DFH07DRAFT_1022056</name>
</gene>